<dbReference type="RefSeq" id="WP_378243775.1">
    <property type="nucleotide sequence ID" value="NZ_JBHRWK010000062.1"/>
</dbReference>
<evidence type="ECO:0000313" key="2">
    <source>
        <dbReference type="EMBL" id="MFC3454345.1"/>
    </source>
</evidence>
<reference evidence="3" key="1">
    <citation type="journal article" date="2019" name="Int. J. Syst. Evol. Microbiol.">
        <title>The Global Catalogue of Microorganisms (GCM) 10K type strain sequencing project: providing services to taxonomists for standard genome sequencing and annotation.</title>
        <authorList>
            <consortium name="The Broad Institute Genomics Platform"/>
            <consortium name="The Broad Institute Genome Sequencing Center for Infectious Disease"/>
            <person name="Wu L."/>
            <person name="Ma J."/>
        </authorList>
    </citation>
    <scope>NUCLEOTIDE SEQUENCE [LARGE SCALE GENOMIC DNA]</scope>
    <source>
        <strain evidence="3">CGMCC 4.7676</strain>
    </source>
</reference>
<gene>
    <name evidence="2" type="ORF">ACFOSH_33340</name>
</gene>
<keyword evidence="3" id="KW-1185">Reference proteome</keyword>
<comment type="caution">
    <text evidence="2">The sequence shown here is derived from an EMBL/GenBank/DDBJ whole genome shotgun (WGS) entry which is preliminary data.</text>
</comment>
<evidence type="ECO:0000313" key="3">
    <source>
        <dbReference type="Proteomes" id="UP001595645"/>
    </source>
</evidence>
<evidence type="ECO:0000256" key="1">
    <source>
        <dbReference type="SAM" id="MobiDB-lite"/>
    </source>
</evidence>
<sequence>MSARPFGTRGRAGLPTGRRGAGAGIRGTVAAAASAGWAGRVRPVSGTAIR</sequence>
<dbReference type="EMBL" id="JBHRWK010000062">
    <property type="protein sequence ID" value="MFC3454345.1"/>
    <property type="molecule type" value="Genomic_DNA"/>
</dbReference>
<feature type="region of interest" description="Disordered" evidence="1">
    <location>
        <begin position="1"/>
        <end position="22"/>
    </location>
</feature>
<dbReference type="Proteomes" id="UP001595645">
    <property type="component" value="Unassembled WGS sequence"/>
</dbReference>
<accession>A0ABV7P8G9</accession>
<name>A0ABV7P8G9_9PSEU</name>
<proteinExistence type="predicted"/>
<organism evidence="2 3">
    <name type="scientific">Amycolatopsis speibonae</name>
    <dbReference type="NCBI Taxonomy" id="1450224"/>
    <lineage>
        <taxon>Bacteria</taxon>
        <taxon>Bacillati</taxon>
        <taxon>Actinomycetota</taxon>
        <taxon>Actinomycetes</taxon>
        <taxon>Pseudonocardiales</taxon>
        <taxon>Pseudonocardiaceae</taxon>
        <taxon>Amycolatopsis</taxon>
    </lineage>
</organism>
<protein>
    <submittedName>
        <fullName evidence="2">Uncharacterized protein</fullName>
    </submittedName>
</protein>